<gene>
    <name evidence="3" type="ORF">ACFQHR_00030</name>
</gene>
<dbReference type="EC" id="1.-.-.-" evidence="3"/>
<evidence type="ECO:0000313" key="4">
    <source>
        <dbReference type="Proteomes" id="UP001596405"/>
    </source>
</evidence>
<accession>A0ABW2DG64</accession>
<evidence type="ECO:0000256" key="1">
    <source>
        <dbReference type="ARBA" id="ARBA00023002"/>
    </source>
</evidence>
<dbReference type="SUPFAM" id="SSF51971">
    <property type="entry name" value="Nucleotide-binding domain"/>
    <property type="match status" value="1"/>
</dbReference>
<keyword evidence="4" id="KW-1185">Reference proteome</keyword>
<sequence length="388" mass="43741">MQTNRHHRFLQRYFDGSKLRISAAQAVPCPMIYDYLVVGHGLAGAILTCFLENSGKTVVVYDVPKSNAASRVAAGLINPVAGKRFAKSWQIDAFLPVATQFYQALEKQYGEQLFFQKPILKLFSTPEEQNTWMGKSADTSWQEYVETTHLHLPPSENVSQELGGLLIKKGGYVALRSFLSLREKDLAARNVLRSQPFDISQLQMVPHGVQYQDVQARKIIFCEGAQGAENPYFNWLPFSLNKGEILDIKVPDFKAEYIYNKAVYVVPLGGEKYRVGATYNWRDLTEEISEESKEELSGKIKEILKKPFDITEQYVGIRPAVRDRKPLIGVHPELSQVAIFNGMGSKGVLMAPLLAQQLIAALEEDKPLWAEANIARYFSLYLASKSNR</sequence>
<protein>
    <submittedName>
        <fullName evidence="3">NAD(P)/FAD-dependent oxidoreductase</fullName>
        <ecNumber evidence="3">1.-.-.-</ecNumber>
    </submittedName>
</protein>
<dbReference type="InterPro" id="IPR006076">
    <property type="entry name" value="FAD-dep_OxRdtase"/>
</dbReference>
<name>A0ABW2DG64_9BACT</name>
<proteinExistence type="predicted"/>
<comment type="caution">
    <text evidence="3">The sequence shown here is derived from an EMBL/GenBank/DDBJ whole genome shotgun (WGS) entry which is preliminary data.</text>
</comment>
<dbReference type="Gene3D" id="3.50.50.60">
    <property type="entry name" value="FAD/NAD(P)-binding domain"/>
    <property type="match status" value="1"/>
</dbReference>
<keyword evidence="1 3" id="KW-0560">Oxidoreductase</keyword>
<dbReference type="RefSeq" id="WP_239693449.1">
    <property type="nucleotide sequence ID" value="NZ_LRML01000017.1"/>
</dbReference>
<evidence type="ECO:0000259" key="2">
    <source>
        <dbReference type="Pfam" id="PF01266"/>
    </source>
</evidence>
<dbReference type="EMBL" id="JBHSYQ010000001">
    <property type="protein sequence ID" value="MFC6995985.1"/>
    <property type="molecule type" value="Genomic_DNA"/>
</dbReference>
<dbReference type="PANTHER" id="PTHR13847">
    <property type="entry name" value="SARCOSINE DEHYDROGENASE-RELATED"/>
    <property type="match status" value="1"/>
</dbReference>
<organism evidence="3 4">
    <name type="scientific">Rufibacter roseus</name>
    <dbReference type="NCBI Taxonomy" id="1567108"/>
    <lineage>
        <taxon>Bacteria</taxon>
        <taxon>Pseudomonadati</taxon>
        <taxon>Bacteroidota</taxon>
        <taxon>Cytophagia</taxon>
        <taxon>Cytophagales</taxon>
        <taxon>Hymenobacteraceae</taxon>
        <taxon>Rufibacter</taxon>
    </lineage>
</organism>
<dbReference type="PANTHER" id="PTHR13847:SF289">
    <property type="entry name" value="GLYCINE OXIDASE"/>
    <property type="match status" value="1"/>
</dbReference>
<dbReference type="InterPro" id="IPR036188">
    <property type="entry name" value="FAD/NAD-bd_sf"/>
</dbReference>
<evidence type="ECO:0000313" key="3">
    <source>
        <dbReference type="EMBL" id="MFC6995985.1"/>
    </source>
</evidence>
<feature type="domain" description="FAD dependent oxidoreductase" evidence="2">
    <location>
        <begin position="34"/>
        <end position="358"/>
    </location>
</feature>
<dbReference type="SUPFAM" id="SSF54373">
    <property type="entry name" value="FAD-linked reductases, C-terminal domain"/>
    <property type="match status" value="1"/>
</dbReference>
<dbReference type="Pfam" id="PF01266">
    <property type="entry name" value="DAO"/>
    <property type="match status" value="1"/>
</dbReference>
<dbReference type="Proteomes" id="UP001596405">
    <property type="component" value="Unassembled WGS sequence"/>
</dbReference>
<reference evidence="4" key="1">
    <citation type="journal article" date="2019" name="Int. J. Syst. Evol. Microbiol.">
        <title>The Global Catalogue of Microorganisms (GCM) 10K type strain sequencing project: providing services to taxonomists for standard genome sequencing and annotation.</title>
        <authorList>
            <consortium name="The Broad Institute Genomics Platform"/>
            <consortium name="The Broad Institute Genome Sequencing Center for Infectious Disease"/>
            <person name="Wu L."/>
            <person name="Ma J."/>
        </authorList>
    </citation>
    <scope>NUCLEOTIDE SEQUENCE [LARGE SCALE GENOMIC DNA]</scope>
    <source>
        <strain evidence="4">CGMCC 4.7393</strain>
    </source>
</reference>
<dbReference type="GO" id="GO:0016491">
    <property type="term" value="F:oxidoreductase activity"/>
    <property type="evidence" value="ECO:0007669"/>
    <property type="project" value="UniProtKB-KW"/>
</dbReference>
<dbReference type="Gene3D" id="3.30.9.10">
    <property type="entry name" value="D-Amino Acid Oxidase, subunit A, domain 2"/>
    <property type="match status" value="1"/>
</dbReference>